<proteinExistence type="predicted"/>
<name>A0A9E7MRU6_9CAUD</name>
<protein>
    <submittedName>
        <fullName evidence="2">Uncharacterized protein</fullName>
    </submittedName>
</protein>
<gene>
    <name evidence="2" type="ORF">KIKIMORA_00920</name>
</gene>
<dbReference type="EMBL" id="ON529857">
    <property type="protein sequence ID" value="USN15238.1"/>
    <property type="molecule type" value="Genomic_DNA"/>
</dbReference>
<evidence type="ECO:0000256" key="1">
    <source>
        <dbReference type="SAM" id="MobiDB-lite"/>
    </source>
</evidence>
<evidence type="ECO:0000313" key="2">
    <source>
        <dbReference type="EMBL" id="USN15238.1"/>
    </source>
</evidence>
<keyword evidence="3" id="KW-1185">Reference proteome</keyword>
<organism evidence="2 3">
    <name type="scientific">Brevundimonas phage vB_BpoS-Kikimora</name>
    <dbReference type="NCBI Taxonomy" id="2948601"/>
    <lineage>
        <taxon>Viruses</taxon>
        <taxon>Duplodnaviria</taxon>
        <taxon>Heunggongvirae</taxon>
        <taxon>Uroviricota</taxon>
        <taxon>Caudoviricetes</taxon>
        <taxon>Jeanschmidtviridae</taxon>
        <taxon>Kikimoravirus</taxon>
        <taxon>Kikimoravirus kikimora</taxon>
    </lineage>
</organism>
<accession>A0A9E7MRU6</accession>
<sequence length="126" mass="13820">MTKTANTERKPRKQRAKMPWAPRVAFDREEAVRTYGSGNYTLAEVGAMYGVSGSLIRAEVERKAPSLLKETGGNPPKFDHAEAAKLYKTGRHSLASLAERYGVSRAAVSKALRRIDPNYAAKTVPA</sequence>
<reference evidence="2 3" key="1">
    <citation type="submission" date="2022-05" db="EMBL/GenBank/DDBJ databases">
        <authorList>
            <person name="Friedrich I."/>
            <person name="Poehlein A."/>
            <person name="Schneider D."/>
            <person name="Hertel R."/>
            <person name="Daniel R."/>
        </authorList>
    </citation>
    <scope>NUCLEOTIDE SEQUENCE [LARGE SCALE GENOMIC DNA]</scope>
</reference>
<feature type="region of interest" description="Disordered" evidence="1">
    <location>
        <begin position="1"/>
        <end position="21"/>
    </location>
</feature>
<evidence type="ECO:0000313" key="3">
    <source>
        <dbReference type="Proteomes" id="UP001056576"/>
    </source>
</evidence>
<dbReference type="Proteomes" id="UP001056576">
    <property type="component" value="Segment"/>
</dbReference>